<evidence type="ECO:0008006" key="3">
    <source>
        <dbReference type="Google" id="ProtNLM"/>
    </source>
</evidence>
<organism evidence="1 2">
    <name type="scientific">Bradyrhizobium ivorense</name>
    <dbReference type="NCBI Taxonomy" id="2511166"/>
    <lineage>
        <taxon>Bacteria</taxon>
        <taxon>Pseudomonadati</taxon>
        <taxon>Pseudomonadota</taxon>
        <taxon>Alphaproteobacteria</taxon>
        <taxon>Hyphomicrobiales</taxon>
        <taxon>Nitrobacteraceae</taxon>
        <taxon>Bradyrhizobium</taxon>
    </lineage>
</organism>
<dbReference type="Pfam" id="PF05014">
    <property type="entry name" value="Nuc_deoxyrib_tr"/>
    <property type="match status" value="1"/>
</dbReference>
<dbReference type="GO" id="GO:0070694">
    <property type="term" value="F:5-hydroxymethyl-dUMP N-hydrolase activity"/>
    <property type="evidence" value="ECO:0007669"/>
    <property type="project" value="TreeGrafter"/>
</dbReference>
<keyword evidence="2" id="KW-1185">Reference proteome</keyword>
<dbReference type="EMBL" id="CAADFC020000014">
    <property type="protein sequence ID" value="VIO72188.1"/>
    <property type="molecule type" value="Genomic_DNA"/>
</dbReference>
<evidence type="ECO:0000313" key="1">
    <source>
        <dbReference type="EMBL" id="VIO72188.1"/>
    </source>
</evidence>
<comment type="caution">
    <text evidence="1">The sequence shown here is derived from an EMBL/GenBank/DDBJ whole genome shotgun (WGS) entry which is preliminary data.</text>
</comment>
<evidence type="ECO:0000313" key="2">
    <source>
        <dbReference type="Proteomes" id="UP000328092"/>
    </source>
</evidence>
<reference evidence="1" key="1">
    <citation type="submission" date="2019-02" db="EMBL/GenBank/DDBJ databases">
        <authorList>
            <person name="Pothier F.J."/>
        </authorList>
    </citation>
    <scope>NUCLEOTIDE SEQUENCE</scope>
    <source>
        <strain evidence="1">CI-1B</strain>
    </source>
</reference>
<dbReference type="InterPro" id="IPR007710">
    <property type="entry name" value="Nucleoside_deoxyribTrfase"/>
</dbReference>
<dbReference type="InterPro" id="IPR051239">
    <property type="entry name" value="2'-dNMP_N-hydrolase"/>
</dbReference>
<name>A0A508TFQ1_9BRAD</name>
<gene>
    <name evidence="1" type="ORF">CI1B_38320</name>
</gene>
<dbReference type="Gene3D" id="3.40.50.450">
    <property type="match status" value="1"/>
</dbReference>
<dbReference type="PANTHER" id="PTHR15364">
    <property type="entry name" value="2'-DEOXYNUCLEOSIDE 5'-PHOSPHATE N-HYDROLASE 1"/>
    <property type="match status" value="1"/>
</dbReference>
<accession>A0A508TFQ1</accession>
<sequence length="195" mass="20874">MGAGKSMKIYLAGPDVFLPDAVEIGRRKAQICAQHGLTGLYPLDNSVDREAATASLMIFKGNEAMMESADAIIANLTPFRGPSADAGTVYELGYMAGRGKLCLGYTNDPVSYAERAARHYQVVTTADGRLIDAEGLTVEDFGLPDNLMMMHALDLHGAPLLTPKAPPADIWRDLTTFEACVRLAAAHAQRLPGPL</sequence>
<protein>
    <recommendedName>
        <fullName evidence="3">Nucleoside 2-deoxyribosyltransferase</fullName>
    </recommendedName>
</protein>
<proteinExistence type="predicted"/>
<dbReference type="Proteomes" id="UP000328092">
    <property type="component" value="Unassembled WGS sequence"/>
</dbReference>
<dbReference type="SUPFAM" id="SSF52309">
    <property type="entry name" value="N-(deoxy)ribosyltransferase-like"/>
    <property type="match status" value="1"/>
</dbReference>
<dbReference type="PANTHER" id="PTHR15364:SF0">
    <property type="entry name" value="2'-DEOXYNUCLEOSIDE 5'-PHOSPHATE N-HYDROLASE 1"/>
    <property type="match status" value="1"/>
</dbReference>
<dbReference type="GO" id="GO:0009159">
    <property type="term" value="P:deoxyribonucleoside monophosphate catabolic process"/>
    <property type="evidence" value="ECO:0007669"/>
    <property type="project" value="TreeGrafter"/>
</dbReference>
<dbReference type="AlphaFoldDB" id="A0A508TFQ1"/>